<dbReference type="Proteomes" id="UP000625551">
    <property type="component" value="Unassembled WGS sequence"/>
</dbReference>
<dbReference type="InterPro" id="IPR011990">
    <property type="entry name" value="TPR-like_helical_dom_sf"/>
</dbReference>
<keyword evidence="8" id="KW-1185">Reference proteome</keyword>
<comment type="caution">
    <text evidence="7">The sequence shown here is derived from an EMBL/GenBank/DDBJ whole genome shotgun (WGS) entry which is preliminary data.</text>
</comment>
<dbReference type="InterPro" id="IPR050330">
    <property type="entry name" value="Bact_OuterMem_StrucFunc"/>
</dbReference>
<dbReference type="Gene3D" id="1.25.40.10">
    <property type="entry name" value="Tetratricopeptide repeat domain"/>
    <property type="match status" value="1"/>
</dbReference>
<evidence type="ECO:0000313" key="7">
    <source>
        <dbReference type="EMBL" id="MBD1397210.1"/>
    </source>
</evidence>
<keyword evidence="3" id="KW-0998">Cell outer membrane</keyword>
<dbReference type="SUPFAM" id="SSF48452">
    <property type="entry name" value="TPR-like"/>
    <property type="match status" value="1"/>
</dbReference>
<dbReference type="PRINTS" id="PR01021">
    <property type="entry name" value="OMPADOMAIN"/>
</dbReference>
<dbReference type="PANTHER" id="PTHR30329:SF21">
    <property type="entry name" value="LIPOPROTEIN YIAD-RELATED"/>
    <property type="match status" value="1"/>
</dbReference>
<keyword evidence="5" id="KW-0732">Signal</keyword>
<dbReference type="Gene3D" id="2.60.40.1120">
    <property type="entry name" value="Carboxypeptidase-like, regulatory domain"/>
    <property type="match status" value="1"/>
</dbReference>
<evidence type="ECO:0000256" key="4">
    <source>
        <dbReference type="PROSITE-ProRule" id="PRU00473"/>
    </source>
</evidence>
<dbReference type="Pfam" id="PF00691">
    <property type="entry name" value="OmpA"/>
    <property type="match status" value="1"/>
</dbReference>
<comment type="subcellular location">
    <subcellularLocation>
        <location evidence="1">Cell outer membrane</location>
    </subcellularLocation>
</comment>
<dbReference type="Pfam" id="PF07676">
    <property type="entry name" value="PD40"/>
    <property type="match status" value="2"/>
</dbReference>
<evidence type="ECO:0000313" key="8">
    <source>
        <dbReference type="Proteomes" id="UP000625551"/>
    </source>
</evidence>
<dbReference type="InterPro" id="IPR011659">
    <property type="entry name" value="WD40"/>
</dbReference>
<keyword evidence="2 4" id="KW-0472">Membrane</keyword>
<dbReference type="InterPro" id="IPR036737">
    <property type="entry name" value="OmpA-like_sf"/>
</dbReference>
<dbReference type="InterPro" id="IPR006664">
    <property type="entry name" value="OMP_bac"/>
</dbReference>
<dbReference type="Gene3D" id="3.30.1330.60">
    <property type="entry name" value="OmpA-like domain"/>
    <property type="match status" value="1"/>
</dbReference>
<evidence type="ECO:0000259" key="6">
    <source>
        <dbReference type="PROSITE" id="PS51123"/>
    </source>
</evidence>
<sequence length="660" mass="74395">MNFKHIPLYLIVAVMLGITPAAQAQQELRKANKHYEKFEFALALEQYTKAVEKRKPDVKTAERIADSYRLTRRSQEAEKWYAQVVAMPGRDPQNIYHYAEALRSNGKYEEAKQQYMQWAEEVPEVEERAQALMEACDKAKSWMTRLPLAEVQRLNGLNAKGYSDFSPMNYGKDGLIFTSDRGTEINGKATGTYGWTGRPYLQLFMASRDGNGNWGKPTALHEMINDQYHNATASASEDGQTLYFTRTHLVQKRKPGNADPTSWVDKAAQAQEYINRLEIFSSQRRGTTWSDITPFAFNNVEEYSVGHPALSPDGKIMYFVSDMPGGIGETDIYYTLRQADGSWGEPVNAGILINTPSRESFPYVDNNGKLYFSSDGHMGMGGLDIFAAEGKHAAWTAVNNMGYPVNSPKNDYGIMFNEDGETGLLSSNREGQDGTDDLYSFKILQKPVVLAVTTLARKQNEQKRTIQVALPQVQLAISQKNLNDTSTVTTNTRGQYFMDGRKGNTYALQGTKQGYLNQKTTVEIPKTAADTVQVALVFDRDEKNVAIVLENIYYDLDKWEIRSDAAKELDKLAEVLVSNPTIKIELGSHTDSRESLKYNQLLSERRAQAAVDYLIEKGIAKDRLTAKGYGKTRLVNKCTDGVQCPEEMHQQNRRTEFRIK</sequence>
<dbReference type="EMBL" id="JACXAJ010000003">
    <property type="protein sequence ID" value="MBD1397210.1"/>
    <property type="molecule type" value="Genomic_DNA"/>
</dbReference>
<feature type="domain" description="OmpA-like" evidence="6">
    <location>
        <begin position="541"/>
        <end position="660"/>
    </location>
</feature>
<dbReference type="RefSeq" id="WP_191183379.1">
    <property type="nucleotide sequence ID" value="NZ_JACXAJ010000003.1"/>
</dbReference>
<evidence type="ECO:0000256" key="5">
    <source>
        <dbReference type="SAM" id="SignalP"/>
    </source>
</evidence>
<reference evidence="7 8" key="1">
    <citation type="submission" date="2020-09" db="EMBL/GenBank/DDBJ databases">
        <title>Genome sequencing and assembly of Pontibacter sp.</title>
        <authorList>
            <person name="Chhetri G."/>
        </authorList>
    </citation>
    <scope>NUCLEOTIDE SEQUENCE [LARGE SCALE GENOMIC DNA]</scope>
    <source>
        <strain evidence="7 8">JH31</strain>
    </source>
</reference>
<feature type="chain" id="PRO_5046422663" evidence="5">
    <location>
        <begin position="25"/>
        <end position="660"/>
    </location>
</feature>
<gene>
    <name evidence="7" type="ORF">H9Q13_08545</name>
</gene>
<dbReference type="SUPFAM" id="SSF82171">
    <property type="entry name" value="DPP6 N-terminal domain-like"/>
    <property type="match status" value="1"/>
</dbReference>
<name>A0ABR7XG03_9BACT</name>
<organism evidence="7 8">
    <name type="scientific">Pontibacter aquaedesilientis</name>
    <dbReference type="NCBI Taxonomy" id="2766980"/>
    <lineage>
        <taxon>Bacteria</taxon>
        <taxon>Pseudomonadati</taxon>
        <taxon>Bacteroidota</taxon>
        <taxon>Cytophagia</taxon>
        <taxon>Cytophagales</taxon>
        <taxon>Hymenobacteraceae</taxon>
        <taxon>Pontibacter</taxon>
    </lineage>
</organism>
<accession>A0ABR7XG03</accession>
<feature type="signal peptide" evidence="5">
    <location>
        <begin position="1"/>
        <end position="24"/>
    </location>
</feature>
<dbReference type="SUPFAM" id="SSF103088">
    <property type="entry name" value="OmpA-like"/>
    <property type="match status" value="1"/>
</dbReference>
<dbReference type="PANTHER" id="PTHR30329">
    <property type="entry name" value="STATOR ELEMENT OF FLAGELLAR MOTOR COMPLEX"/>
    <property type="match status" value="1"/>
</dbReference>
<protein>
    <submittedName>
        <fullName evidence="7">OmpA family protein</fullName>
    </submittedName>
</protein>
<evidence type="ECO:0000256" key="2">
    <source>
        <dbReference type="ARBA" id="ARBA00023136"/>
    </source>
</evidence>
<evidence type="ECO:0000256" key="1">
    <source>
        <dbReference type="ARBA" id="ARBA00004442"/>
    </source>
</evidence>
<dbReference type="PROSITE" id="PS51123">
    <property type="entry name" value="OMPA_2"/>
    <property type="match status" value="1"/>
</dbReference>
<dbReference type="InterPro" id="IPR006665">
    <property type="entry name" value="OmpA-like"/>
</dbReference>
<evidence type="ECO:0000256" key="3">
    <source>
        <dbReference type="ARBA" id="ARBA00023237"/>
    </source>
</evidence>
<dbReference type="CDD" id="cd07185">
    <property type="entry name" value="OmpA_C-like"/>
    <property type="match status" value="1"/>
</dbReference>
<proteinExistence type="predicted"/>